<organism evidence="2 3">
    <name type="scientific">Ruminococcus bromii</name>
    <dbReference type="NCBI Taxonomy" id="40518"/>
    <lineage>
        <taxon>Bacteria</taxon>
        <taxon>Bacillati</taxon>
        <taxon>Bacillota</taxon>
        <taxon>Clostridia</taxon>
        <taxon>Eubacteriales</taxon>
        <taxon>Oscillospiraceae</taxon>
        <taxon>Ruminococcus</taxon>
    </lineage>
</organism>
<feature type="domain" description="DJ-1/PfpI" evidence="1">
    <location>
        <begin position="3"/>
        <end position="161"/>
    </location>
</feature>
<dbReference type="InterPro" id="IPR029062">
    <property type="entry name" value="Class_I_gatase-like"/>
</dbReference>
<proteinExistence type="predicted"/>
<dbReference type="PANTHER" id="PTHR48094">
    <property type="entry name" value="PROTEIN/NUCLEIC ACID DEGLYCASE DJ-1-RELATED"/>
    <property type="match status" value="1"/>
</dbReference>
<dbReference type="InterPro" id="IPR050325">
    <property type="entry name" value="Prot/Nucl_acid_deglycase"/>
</dbReference>
<evidence type="ECO:0000259" key="1">
    <source>
        <dbReference type="Pfam" id="PF01965"/>
    </source>
</evidence>
<protein>
    <submittedName>
        <fullName evidence="2">Chaperone protein YajL</fullName>
    </submittedName>
</protein>
<dbReference type="Pfam" id="PF01965">
    <property type="entry name" value="DJ-1_PfpI"/>
    <property type="match status" value="1"/>
</dbReference>
<dbReference type="InterPro" id="IPR002818">
    <property type="entry name" value="DJ-1/PfpI"/>
</dbReference>
<dbReference type="NCBIfam" id="TIGR01383">
    <property type="entry name" value="not_thiJ"/>
    <property type="match status" value="1"/>
</dbReference>
<dbReference type="PANTHER" id="PTHR48094:SF12">
    <property type="entry name" value="PARKINSON DISEASE PROTEIN 7 HOMOLOG"/>
    <property type="match status" value="1"/>
</dbReference>
<dbReference type="RefSeq" id="WP_101028900.1">
    <property type="nucleotide sequence ID" value="NZ_CABMMZ010000040.1"/>
</dbReference>
<dbReference type="GO" id="GO:0005737">
    <property type="term" value="C:cytoplasm"/>
    <property type="evidence" value="ECO:0007669"/>
    <property type="project" value="TreeGrafter"/>
</dbReference>
<gene>
    <name evidence="2" type="primary">yajL</name>
    <name evidence="2" type="ORF">RBATCC27255_00843</name>
</gene>
<dbReference type="AlphaFoldDB" id="A0A2N0UWC9"/>
<dbReference type="CDD" id="cd03135">
    <property type="entry name" value="GATase1_DJ-1"/>
    <property type="match status" value="1"/>
</dbReference>
<sequence length="179" mass="18569">MFYVFLAEGFEETEALAPVDVMRRAKLDVKTVGVTGECVTSSHGVPVKADITIDSIDLDGVQGVILPGGMPGTLNLEANEKVLEAVKYSCENGKIVAAICAAPSILGHLGILDGKKATCFPGFEKELKGADYTGTHTVTDGNIITAKGAGCAIEFGHAIVSLAVSKDAADKVIGDMQCL</sequence>
<evidence type="ECO:0000313" key="3">
    <source>
        <dbReference type="Proteomes" id="UP000233425"/>
    </source>
</evidence>
<dbReference type="Gene3D" id="3.40.50.880">
    <property type="match status" value="1"/>
</dbReference>
<dbReference type="SUPFAM" id="SSF52317">
    <property type="entry name" value="Class I glutamine amidotransferase-like"/>
    <property type="match status" value="1"/>
</dbReference>
<dbReference type="InterPro" id="IPR006287">
    <property type="entry name" value="DJ-1"/>
</dbReference>
<reference evidence="2" key="1">
    <citation type="journal article" date="2018" name="Environ. Microbiol.">
        <title>Sporulation capability and amylosome conservation among diverse human colonic and rumen isolates of the keystone starch-degrader Ruminococcus bromii.</title>
        <authorList>
            <person name="Mukhopadhya I."/>
            <person name="Morais S."/>
            <person name="Laverde-Gomez J."/>
            <person name="Sheridan P.O."/>
            <person name="Walker A.W."/>
            <person name="Kelly W."/>
            <person name="Klieve A.V."/>
            <person name="Ouwerkerk D."/>
            <person name="Duncan S.H."/>
            <person name="Louis P."/>
            <person name="Koropatkin N."/>
            <person name="Cockburn D."/>
            <person name="Kibler R."/>
            <person name="Cooper P.J."/>
            <person name="Sandoval C."/>
            <person name="Crost E."/>
            <person name="Juge N."/>
            <person name="Bayer E.A."/>
            <person name="Flint H.J."/>
        </authorList>
    </citation>
    <scope>NUCLEOTIDE SEQUENCE [LARGE SCALE GENOMIC DNA]</scope>
    <source>
        <strain evidence="2">ATCC 27255</strain>
    </source>
</reference>
<comment type="caution">
    <text evidence="2">The sequence shown here is derived from an EMBL/GenBank/DDBJ whole genome shotgun (WGS) entry which is preliminary data.</text>
</comment>
<keyword evidence="3" id="KW-1185">Reference proteome</keyword>
<dbReference type="Proteomes" id="UP000233425">
    <property type="component" value="Unassembled WGS sequence"/>
</dbReference>
<accession>A0A2N0UWC9</accession>
<dbReference type="EMBL" id="NNSR01000040">
    <property type="protein sequence ID" value="PKD31322.1"/>
    <property type="molecule type" value="Genomic_DNA"/>
</dbReference>
<name>A0A2N0UWC9_9FIRM</name>
<evidence type="ECO:0000313" key="2">
    <source>
        <dbReference type="EMBL" id="PKD31322.1"/>
    </source>
</evidence>